<organism evidence="1 2">
    <name type="scientific">Kribbibacterium absianum</name>
    <dbReference type="NCBI Taxonomy" id="3044210"/>
    <lineage>
        <taxon>Bacteria</taxon>
        <taxon>Bacillati</taxon>
        <taxon>Actinomycetota</taxon>
        <taxon>Coriobacteriia</taxon>
        <taxon>Coriobacteriales</taxon>
        <taxon>Kribbibacteriaceae</taxon>
        <taxon>Kribbibacterium</taxon>
    </lineage>
</organism>
<protein>
    <submittedName>
        <fullName evidence="1">Alpha/beta hydrolase</fullName>
    </submittedName>
</protein>
<comment type="caution">
    <text evidence="1">The sequence shown here is derived from an EMBL/GenBank/DDBJ whole genome shotgun (WGS) entry which is preliminary data.</text>
</comment>
<keyword evidence="2" id="KW-1185">Reference proteome</keyword>
<dbReference type="RefSeq" id="WP_283722759.1">
    <property type="nucleotide sequence ID" value="NZ_JASJEX010000002.1"/>
</dbReference>
<proteinExistence type="predicted"/>
<sequence length="209" mass="23188">MQRVAPETRLPAIAVCGPYGAVKEQSSGLYAQEMAERGFLAIAFDPSTTGESGGSPRYMTSPSMNSEDFMAAVDYLSNREDVDAERIGGVVDPVPDDAPDFVKGYYSYYKTKRGYHPRSLNSTDGWMAVSFQELLNQPILAWASEIANPVLMIHGSRAHSLYFSQDAYKKLTGDNKELPVIPGATHTDLYDNFQFIPFERIASFFDESL</sequence>
<dbReference type="Proteomes" id="UP001431693">
    <property type="component" value="Unassembled WGS sequence"/>
</dbReference>
<gene>
    <name evidence="1" type="ORF">QJ043_05470</name>
</gene>
<dbReference type="SUPFAM" id="SSF53474">
    <property type="entry name" value="alpha/beta-Hydrolases"/>
    <property type="match status" value="1"/>
</dbReference>
<dbReference type="InterPro" id="IPR051411">
    <property type="entry name" value="Polyketide_trans_af380"/>
</dbReference>
<reference evidence="1" key="1">
    <citation type="submission" date="2023-05" db="EMBL/GenBank/DDBJ databases">
        <title>[olsenella] sp. nov., isolated from a pig farm feces dump.</title>
        <authorList>
            <person name="Chang Y.-H."/>
        </authorList>
    </citation>
    <scope>NUCLEOTIDE SEQUENCE</scope>
    <source>
        <strain evidence="1">YH-ols2217</strain>
    </source>
</reference>
<evidence type="ECO:0000313" key="1">
    <source>
        <dbReference type="EMBL" id="MDJ1129529.1"/>
    </source>
</evidence>
<dbReference type="Gene3D" id="3.40.50.1820">
    <property type="entry name" value="alpha/beta hydrolase"/>
    <property type="match status" value="2"/>
</dbReference>
<dbReference type="GO" id="GO:0016787">
    <property type="term" value="F:hydrolase activity"/>
    <property type="evidence" value="ECO:0007669"/>
    <property type="project" value="UniProtKB-KW"/>
</dbReference>
<keyword evidence="1" id="KW-0378">Hydrolase</keyword>
<accession>A0ABT6ZKG1</accession>
<name>A0ABT6ZKG1_9ACTN</name>
<dbReference type="PANTHER" id="PTHR47751">
    <property type="entry name" value="SUPERFAMILY HYDROLASE, PUTATIVE (AFU_ORTHOLOGUE AFUA_2G16580)-RELATED"/>
    <property type="match status" value="1"/>
</dbReference>
<dbReference type="InterPro" id="IPR029058">
    <property type="entry name" value="AB_hydrolase_fold"/>
</dbReference>
<dbReference type="PANTHER" id="PTHR47751:SF1">
    <property type="entry name" value="SUPERFAMILY HYDROLASE, PUTATIVE (AFU_ORTHOLOGUE AFUA_2G16580)-RELATED"/>
    <property type="match status" value="1"/>
</dbReference>
<evidence type="ECO:0000313" key="2">
    <source>
        <dbReference type="Proteomes" id="UP001431693"/>
    </source>
</evidence>
<dbReference type="EMBL" id="JASJEX010000002">
    <property type="protein sequence ID" value="MDJ1129529.1"/>
    <property type="molecule type" value="Genomic_DNA"/>
</dbReference>